<dbReference type="EMBL" id="CM042041">
    <property type="protein sequence ID" value="KAI3712184.1"/>
    <property type="molecule type" value="Genomic_DNA"/>
</dbReference>
<keyword evidence="2" id="KW-1185">Reference proteome</keyword>
<evidence type="ECO:0000313" key="1">
    <source>
        <dbReference type="EMBL" id="KAI3712184.1"/>
    </source>
</evidence>
<accession>A0ACB9APM1</accession>
<reference evidence="1 2" key="2">
    <citation type="journal article" date="2022" name="Mol. Ecol. Resour.">
        <title>The genomes of chicory, endive, great burdock and yacon provide insights into Asteraceae paleo-polyploidization history and plant inulin production.</title>
        <authorList>
            <person name="Fan W."/>
            <person name="Wang S."/>
            <person name="Wang H."/>
            <person name="Wang A."/>
            <person name="Jiang F."/>
            <person name="Liu H."/>
            <person name="Zhao H."/>
            <person name="Xu D."/>
            <person name="Zhang Y."/>
        </authorList>
    </citation>
    <scope>NUCLEOTIDE SEQUENCE [LARGE SCALE GENOMIC DNA]</scope>
    <source>
        <strain evidence="2">cv. Yunnan</strain>
        <tissue evidence="1">Leaves</tissue>
    </source>
</reference>
<comment type="caution">
    <text evidence="1">The sequence shown here is derived from an EMBL/GenBank/DDBJ whole genome shotgun (WGS) entry which is preliminary data.</text>
</comment>
<organism evidence="1 2">
    <name type="scientific">Smallanthus sonchifolius</name>
    <dbReference type="NCBI Taxonomy" id="185202"/>
    <lineage>
        <taxon>Eukaryota</taxon>
        <taxon>Viridiplantae</taxon>
        <taxon>Streptophyta</taxon>
        <taxon>Embryophyta</taxon>
        <taxon>Tracheophyta</taxon>
        <taxon>Spermatophyta</taxon>
        <taxon>Magnoliopsida</taxon>
        <taxon>eudicotyledons</taxon>
        <taxon>Gunneridae</taxon>
        <taxon>Pentapetalae</taxon>
        <taxon>asterids</taxon>
        <taxon>campanulids</taxon>
        <taxon>Asterales</taxon>
        <taxon>Asteraceae</taxon>
        <taxon>Asteroideae</taxon>
        <taxon>Heliantheae alliance</taxon>
        <taxon>Millerieae</taxon>
        <taxon>Smallanthus</taxon>
    </lineage>
</organism>
<gene>
    <name evidence="1" type="ORF">L1987_70733</name>
</gene>
<evidence type="ECO:0000313" key="2">
    <source>
        <dbReference type="Proteomes" id="UP001056120"/>
    </source>
</evidence>
<protein>
    <submittedName>
        <fullName evidence="1">Uncharacterized protein</fullName>
    </submittedName>
</protein>
<reference evidence="2" key="1">
    <citation type="journal article" date="2022" name="Mol. Ecol. Resour.">
        <title>The genomes of chicory, endive, great burdock and yacon provide insights into Asteraceae palaeo-polyploidization history and plant inulin production.</title>
        <authorList>
            <person name="Fan W."/>
            <person name="Wang S."/>
            <person name="Wang H."/>
            <person name="Wang A."/>
            <person name="Jiang F."/>
            <person name="Liu H."/>
            <person name="Zhao H."/>
            <person name="Xu D."/>
            <person name="Zhang Y."/>
        </authorList>
    </citation>
    <scope>NUCLEOTIDE SEQUENCE [LARGE SCALE GENOMIC DNA]</scope>
    <source>
        <strain evidence="2">cv. Yunnan</strain>
    </source>
</reference>
<proteinExistence type="predicted"/>
<dbReference type="Proteomes" id="UP001056120">
    <property type="component" value="Linkage Group LG24"/>
</dbReference>
<sequence>MLDRVYLGEVETALNTLGMNLELENNMFDQMWDAIRSMKQDVVLSLTTLVSVFGRYCEAGKFSEAVMVFDLMKGYGLEHDVVAVNSLFSVICRDESRIVKAYEFFEKVKD</sequence>
<name>A0ACB9APM1_9ASTR</name>